<gene>
    <name evidence="3" type="ORF">HMPREF9488_00535</name>
</gene>
<dbReference type="RefSeq" id="WP_008787651.1">
    <property type="nucleotide sequence ID" value="NZ_CAJKBJ010000063.1"/>
</dbReference>
<dbReference type="PANTHER" id="PTHR43086">
    <property type="entry name" value="VERY-LONG-CHAIN 3-OXOOACYL-COA REDUCTASE"/>
    <property type="match status" value="1"/>
</dbReference>
<comment type="caution">
    <text evidence="3">The sequence shown here is derived from an EMBL/GenBank/DDBJ whole genome shotgun (WGS) entry which is preliminary data.</text>
</comment>
<protein>
    <recommendedName>
        <fullName evidence="5">Short-chain dehydrogenase/reductase SDR</fullName>
    </recommendedName>
</protein>
<dbReference type="PANTHER" id="PTHR43086:SF3">
    <property type="entry name" value="NADP-DEPENDENT 3-HYDROXY ACID DEHYDROGENASE YDFG"/>
    <property type="match status" value="1"/>
</dbReference>
<dbReference type="EMBL" id="ADKX01000007">
    <property type="protein sequence ID" value="EFW06303.1"/>
    <property type="molecule type" value="Genomic_DNA"/>
</dbReference>
<keyword evidence="4" id="KW-1185">Reference proteome</keyword>
<dbReference type="OrthoDB" id="9808814at2"/>
<dbReference type="InterPro" id="IPR002347">
    <property type="entry name" value="SDR_fam"/>
</dbReference>
<dbReference type="CDD" id="cd05233">
    <property type="entry name" value="SDR_c"/>
    <property type="match status" value="1"/>
</dbReference>
<proteinExistence type="inferred from homology"/>
<name>E7G6Z7_9FIRM</name>
<dbReference type="STRING" id="100884.GCA_000269565_01177"/>
<dbReference type="InterPro" id="IPR036291">
    <property type="entry name" value="NAD(P)-bd_dom_sf"/>
</dbReference>
<dbReference type="PIRSF" id="PIRSF000126">
    <property type="entry name" value="11-beta-HSD1"/>
    <property type="match status" value="1"/>
</dbReference>
<organism evidence="3 4">
    <name type="scientific">Coprobacillus cateniformis</name>
    <dbReference type="NCBI Taxonomy" id="100884"/>
    <lineage>
        <taxon>Bacteria</taxon>
        <taxon>Bacillati</taxon>
        <taxon>Bacillota</taxon>
        <taxon>Erysipelotrichia</taxon>
        <taxon>Erysipelotrichales</taxon>
        <taxon>Coprobacillaceae</taxon>
        <taxon>Coprobacillus</taxon>
    </lineage>
</organism>
<dbReference type="AlphaFoldDB" id="E7G6Z7"/>
<dbReference type="Proteomes" id="UP000003157">
    <property type="component" value="Unassembled WGS sequence"/>
</dbReference>
<comment type="similarity">
    <text evidence="1">Belongs to the short-chain dehydrogenases/reductases (SDR) family.</text>
</comment>
<keyword evidence="2" id="KW-0560">Oxidoreductase</keyword>
<sequence>MKQRKDRKFELKNQCIHQKIAIVTGASGGIGKEFVCELMKEDIDKIWVVGRNAERLSLLQKQYGDKIVCVCKDLTDSQDLLSIEALLVEQNVIISYLINNAGIAQMKPSKDLQPQEIEKTILLNCYAPVVLTNICLPFMKKGSIVMNISSASAFQPVPYINLYAATKSFEKSYSLALNEELKNLGINVIAVCPSWVDTDMLIREIHGKKVKFPGIVTPKQVVIKAMEDAKMGKELSICSIYVKCQYFYAKFMPRQWIMKIWMRSLRKLDHN</sequence>
<reference evidence="3 4" key="1">
    <citation type="submission" date="2010-12" db="EMBL/GenBank/DDBJ databases">
        <title>The Genome Sequence of Coprobacillus sp. strain 29_1.</title>
        <authorList>
            <consortium name="The Broad Institute Genome Sequencing Platform"/>
            <person name="Earl A."/>
            <person name="Ward D."/>
            <person name="Feldgarden M."/>
            <person name="Gevers D."/>
            <person name="Daigneault M."/>
            <person name="Sibley C.D."/>
            <person name="White A."/>
            <person name="Strauss J."/>
            <person name="Allen-Vercoe E."/>
            <person name="Young S.K."/>
            <person name="Zeng Q."/>
            <person name="Gargeya S."/>
            <person name="Fitzgerald M."/>
            <person name="Haas B."/>
            <person name="Abouelleil A."/>
            <person name="Alvarado L."/>
            <person name="Arachchi H.M."/>
            <person name="Berlin A."/>
            <person name="Brown A."/>
            <person name="Chapman S.B."/>
            <person name="Chen Z."/>
            <person name="Dunbar C."/>
            <person name="Freedman E."/>
            <person name="Gearin G."/>
            <person name="Gellesch M."/>
            <person name="Goldberg J."/>
            <person name="Griggs A."/>
            <person name="Gujja S."/>
            <person name="Heilman E."/>
            <person name="Heiman D."/>
            <person name="Howarth C."/>
            <person name="Larson L."/>
            <person name="Lui A."/>
            <person name="MacDonald P.J.P."/>
            <person name="Mehta T."/>
            <person name="Montmayeur A."/>
            <person name="Murphy C."/>
            <person name="Neiman D."/>
            <person name="Pearson M."/>
            <person name="Priest M."/>
            <person name="Roberts A."/>
            <person name="Saif S."/>
            <person name="Shea T."/>
            <person name="Shenoy N."/>
            <person name="Sisk P."/>
            <person name="Stolte C."/>
            <person name="Sykes S."/>
            <person name="White J."/>
            <person name="Yandava C."/>
            <person name="Nusbaum C."/>
            <person name="Birren B."/>
        </authorList>
    </citation>
    <scope>NUCLEOTIDE SEQUENCE [LARGE SCALE GENOMIC DNA]</scope>
    <source>
        <strain evidence="3 4">29_1</strain>
    </source>
</reference>
<dbReference type="GO" id="GO:0016491">
    <property type="term" value="F:oxidoreductase activity"/>
    <property type="evidence" value="ECO:0007669"/>
    <property type="project" value="UniProtKB-KW"/>
</dbReference>
<accession>E7G6Z7</accession>
<evidence type="ECO:0000256" key="1">
    <source>
        <dbReference type="ARBA" id="ARBA00006484"/>
    </source>
</evidence>
<dbReference type="PRINTS" id="PR00081">
    <property type="entry name" value="GDHRDH"/>
</dbReference>
<evidence type="ECO:0000313" key="3">
    <source>
        <dbReference type="EMBL" id="EFW06303.1"/>
    </source>
</evidence>
<dbReference type="Pfam" id="PF00106">
    <property type="entry name" value="adh_short"/>
    <property type="match status" value="1"/>
</dbReference>
<dbReference type="Gene3D" id="3.40.50.720">
    <property type="entry name" value="NAD(P)-binding Rossmann-like Domain"/>
    <property type="match status" value="1"/>
</dbReference>
<evidence type="ECO:0000256" key="2">
    <source>
        <dbReference type="ARBA" id="ARBA00023002"/>
    </source>
</evidence>
<dbReference type="SUPFAM" id="SSF51735">
    <property type="entry name" value="NAD(P)-binding Rossmann-fold domains"/>
    <property type="match status" value="1"/>
</dbReference>
<dbReference type="eggNOG" id="COG0300">
    <property type="taxonomic scope" value="Bacteria"/>
</dbReference>
<evidence type="ECO:0008006" key="5">
    <source>
        <dbReference type="Google" id="ProtNLM"/>
    </source>
</evidence>
<evidence type="ECO:0000313" key="4">
    <source>
        <dbReference type="Proteomes" id="UP000003157"/>
    </source>
</evidence>
<dbReference type="HOGENOM" id="CLU_010194_2_1_9"/>